<dbReference type="EMBL" id="JBHSHJ010000001">
    <property type="protein sequence ID" value="MFC4787763.1"/>
    <property type="molecule type" value="Genomic_DNA"/>
</dbReference>
<protein>
    <submittedName>
        <fullName evidence="8">Lipoprotein</fullName>
    </submittedName>
</protein>
<name>A0ABV9QA51_9BURK</name>
<dbReference type="InterPro" id="IPR032831">
    <property type="entry name" value="LptM_cons"/>
</dbReference>
<keyword evidence="5" id="KW-0998">Cell outer membrane</keyword>
<evidence type="ECO:0000313" key="8">
    <source>
        <dbReference type="EMBL" id="MFC4787763.1"/>
    </source>
</evidence>
<evidence type="ECO:0000256" key="2">
    <source>
        <dbReference type="ARBA" id="ARBA00022729"/>
    </source>
</evidence>
<keyword evidence="9" id="KW-1185">Reference proteome</keyword>
<evidence type="ECO:0000256" key="5">
    <source>
        <dbReference type="ARBA" id="ARBA00023237"/>
    </source>
</evidence>
<feature type="signal peptide" evidence="7">
    <location>
        <begin position="1"/>
        <end position="26"/>
    </location>
</feature>
<evidence type="ECO:0000256" key="3">
    <source>
        <dbReference type="ARBA" id="ARBA00023136"/>
    </source>
</evidence>
<dbReference type="NCBIfam" id="NF047847">
    <property type="entry name" value="SS_mature_LptM"/>
    <property type="match status" value="1"/>
</dbReference>
<dbReference type="PROSITE" id="PS51257">
    <property type="entry name" value="PROKAR_LIPOPROTEIN"/>
    <property type="match status" value="1"/>
</dbReference>
<organism evidence="8 9">
    <name type="scientific">Giesbergeria sinuosa</name>
    <dbReference type="NCBI Taxonomy" id="80883"/>
    <lineage>
        <taxon>Bacteria</taxon>
        <taxon>Pseudomonadati</taxon>
        <taxon>Pseudomonadota</taxon>
        <taxon>Betaproteobacteria</taxon>
        <taxon>Burkholderiales</taxon>
        <taxon>Comamonadaceae</taxon>
        <taxon>Giesbergeria</taxon>
    </lineage>
</organism>
<feature type="chain" id="PRO_5047421396" evidence="7">
    <location>
        <begin position="27"/>
        <end position="56"/>
    </location>
</feature>
<gene>
    <name evidence="8" type="ORF">ACFO6X_01975</name>
</gene>
<reference evidence="9" key="1">
    <citation type="journal article" date="2019" name="Int. J. Syst. Evol. Microbiol.">
        <title>The Global Catalogue of Microorganisms (GCM) 10K type strain sequencing project: providing services to taxonomists for standard genome sequencing and annotation.</title>
        <authorList>
            <consortium name="The Broad Institute Genomics Platform"/>
            <consortium name="The Broad Institute Genome Sequencing Center for Infectious Disease"/>
            <person name="Wu L."/>
            <person name="Ma J."/>
        </authorList>
    </citation>
    <scope>NUCLEOTIDE SEQUENCE [LARGE SCALE GENOMIC DNA]</scope>
    <source>
        <strain evidence="9">CCUG 49452</strain>
    </source>
</reference>
<keyword evidence="6 8" id="KW-0449">Lipoprotein</keyword>
<evidence type="ECO:0000256" key="7">
    <source>
        <dbReference type="SAM" id="SignalP"/>
    </source>
</evidence>
<proteinExistence type="predicted"/>
<keyword evidence="3" id="KW-0472">Membrane</keyword>
<evidence type="ECO:0000256" key="1">
    <source>
        <dbReference type="ARBA" id="ARBA00004459"/>
    </source>
</evidence>
<evidence type="ECO:0000313" key="9">
    <source>
        <dbReference type="Proteomes" id="UP001596001"/>
    </source>
</evidence>
<keyword evidence="2 7" id="KW-0732">Signal</keyword>
<dbReference type="Pfam" id="PF13627">
    <property type="entry name" value="LptM_cons"/>
    <property type="match status" value="1"/>
</dbReference>
<comment type="subcellular location">
    <subcellularLocation>
        <location evidence="1">Cell outer membrane</location>
        <topology evidence="1">Lipid-anchor</topology>
    </subcellularLocation>
</comment>
<keyword evidence="4" id="KW-0564">Palmitate</keyword>
<evidence type="ECO:0000256" key="4">
    <source>
        <dbReference type="ARBA" id="ARBA00023139"/>
    </source>
</evidence>
<comment type="caution">
    <text evidence="8">The sequence shown here is derived from an EMBL/GenBank/DDBJ whole genome shotgun (WGS) entry which is preliminary data.</text>
</comment>
<sequence>MLKAFQILVRRFVLVASVAAALSACGQRGPLYLPSSAAVPAVTPAPATPVPSSVAP</sequence>
<evidence type="ECO:0000256" key="6">
    <source>
        <dbReference type="ARBA" id="ARBA00023288"/>
    </source>
</evidence>
<dbReference type="RefSeq" id="WP_382429516.1">
    <property type="nucleotide sequence ID" value="NZ_JBHSHJ010000001.1"/>
</dbReference>
<dbReference type="Proteomes" id="UP001596001">
    <property type="component" value="Unassembled WGS sequence"/>
</dbReference>
<accession>A0ABV9QA51</accession>